<evidence type="ECO:0000256" key="4">
    <source>
        <dbReference type="ARBA" id="ARBA00022679"/>
    </source>
</evidence>
<keyword evidence="4 7" id="KW-0808">Transferase</keyword>
<evidence type="ECO:0000256" key="3">
    <source>
        <dbReference type="ARBA" id="ARBA00022603"/>
    </source>
</evidence>
<protein>
    <submittedName>
        <fullName evidence="7">Methyltransferase</fullName>
    </submittedName>
</protein>
<reference evidence="7 8" key="1">
    <citation type="submission" date="2017-10" db="EMBL/GenBank/DDBJ databases">
        <title>Genome announcement of Methylocella silvestris TVC from permafrost.</title>
        <authorList>
            <person name="Wang J."/>
            <person name="Geng K."/>
            <person name="Ul-Haque F."/>
            <person name="Crombie A.T."/>
            <person name="Street L.E."/>
            <person name="Wookey P.A."/>
            <person name="Murrell J.C."/>
            <person name="Pratscher J."/>
        </authorList>
    </citation>
    <scope>NUCLEOTIDE SEQUENCE [LARGE SCALE GENOMIC DNA]</scope>
    <source>
        <strain evidence="7 8">TVC</strain>
    </source>
</reference>
<evidence type="ECO:0000256" key="1">
    <source>
        <dbReference type="ARBA" id="ARBA00022490"/>
    </source>
</evidence>
<evidence type="ECO:0000313" key="8">
    <source>
        <dbReference type="Proteomes" id="UP000236286"/>
    </source>
</evidence>
<accession>A0A2J7TC11</accession>
<dbReference type="Pfam" id="PF05175">
    <property type="entry name" value="MTS"/>
    <property type="match status" value="1"/>
</dbReference>
<feature type="domain" description="Methyltransferase small" evidence="6">
    <location>
        <begin position="138"/>
        <end position="299"/>
    </location>
</feature>
<evidence type="ECO:0000256" key="2">
    <source>
        <dbReference type="ARBA" id="ARBA00022552"/>
    </source>
</evidence>
<dbReference type="GO" id="GO:0006364">
    <property type="term" value="P:rRNA processing"/>
    <property type="evidence" value="ECO:0007669"/>
    <property type="project" value="UniProtKB-KW"/>
</dbReference>
<comment type="caution">
    <text evidence="7">The sequence shown here is derived from an EMBL/GenBank/DDBJ whole genome shotgun (WGS) entry which is preliminary data.</text>
</comment>
<dbReference type="Gene3D" id="3.40.50.150">
    <property type="entry name" value="Vaccinia Virus protein VP39"/>
    <property type="match status" value="1"/>
</dbReference>
<evidence type="ECO:0000256" key="5">
    <source>
        <dbReference type="ARBA" id="ARBA00022691"/>
    </source>
</evidence>
<dbReference type="GO" id="GO:0008170">
    <property type="term" value="F:N-methyltransferase activity"/>
    <property type="evidence" value="ECO:0007669"/>
    <property type="project" value="UniProtKB-ARBA"/>
</dbReference>
<sequence length="303" mass="32364">MTVENREGVFGALPSDLAAGGEGAIQFSPLIPGAAALEDQLEASLDAMTMLAPPGALERRRALALALRALAPGAPLIAMAPKDKGGARLKSELEGFGCAVEESSKRHHRICRAGRPAKPEGLDQAIEEGAPRFCDDIGLWSEPGIFSWNRIDPGSQLLADALPALKGEGADLGCGVGFLARRILASPKIATLHLIDIDRRAIAAARRNIDDPRAAISWADARESGLKNLDFVVTNPPFHDAGEEDRTLGQAFIRQAAAMLRKGGALWLVANRHLPYEGALKPLFREFAPKIEASGYKIFEAIK</sequence>
<evidence type="ECO:0000259" key="6">
    <source>
        <dbReference type="Pfam" id="PF05175"/>
    </source>
</evidence>
<dbReference type="SUPFAM" id="SSF53335">
    <property type="entry name" value="S-adenosyl-L-methionine-dependent methyltransferases"/>
    <property type="match status" value="1"/>
</dbReference>
<keyword evidence="1" id="KW-0963">Cytoplasm</keyword>
<dbReference type="OrthoDB" id="9816072at2"/>
<gene>
    <name evidence="7" type="ORF">CR492_19315</name>
</gene>
<dbReference type="CDD" id="cd02440">
    <property type="entry name" value="AdoMet_MTases"/>
    <property type="match status" value="1"/>
</dbReference>
<dbReference type="GO" id="GO:0032259">
    <property type="term" value="P:methylation"/>
    <property type="evidence" value="ECO:0007669"/>
    <property type="project" value="UniProtKB-KW"/>
</dbReference>
<dbReference type="Proteomes" id="UP000236286">
    <property type="component" value="Unassembled WGS sequence"/>
</dbReference>
<keyword evidence="2" id="KW-0698">rRNA processing</keyword>
<dbReference type="PANTHER" id="PTHR47816:SF4">
    <property type="entry name" value="RIBOSOMAL RNA SMALL SUBUNIT METHYLTRANSFERASE C"/>
    <property type="match status" value="1"/>
</dbReference>
<dbReference type="GO" id="GO:0008757">
    <property type="term" value="F:S-adenosylmethionine-dependent methyltransferase activity"/>
    <property type="evidence" value="ECO:0007669"/>
    <property type="project" value="InterPro"/>
</dbReference>
<dbReference type="InterPro" id="IPR007848">
    <property type="entry name" value="Small_mtfrase_dom"/>
</dbReference>
<organism evidence="7 8">
    <name type="scientific">Methylocella silvestris</name>
    <dbReference type="NCBI Taxonomy" id="199596"/>
    <lineage>
        <taxon>Bacteria</taxon>
        <taxon>Pseudomonadati</taxon>
        <taxon>Pseudomonadota</taxon>
        <taxon>Alphaproteobacteria</taxon>
        <taxon>Hyphomicrobiales</taxon>
        <taxon>Beijerinckiaceae</taxon>
        <taxon>Methylocella</taxon>
    </lineage>
</organism>
<keyword evidence="5" id="KW-0949">S-adenosyl-L-methionine</keyword>
<dbReference type="AlphaFoldDB" id="A0A2J7TC11"/>
<name>A0A2J7TC11_METSI</name>
<dbReference type="RefSeq" id="WP_102845356.1">
    <property type="nucleotide sequence ID" value="NZ_PDZR01000037.1"/>
</dbReference>
<dbReference type="GO" id="GO:0003676">
    <property type="term" value="F:nucleic acid binding"/>
    <property type="evidence" value="ECO:0007669"/>
    <property type="project" value="InterPro"/>
</dbReference>
<dbReference type="PROSITE" id="PS00092">
    <property type="entry name" value="N6_MTASE"/>
    <property type="match status" value="1"/>
</dbReference>
<proteinExistence type="predicted"/>
<dbReference type="EMBL" id="PDZR01000037">
    <property type="protein sequence ID" value="PNG24305.1"/>
    <property type="molecule type" value="Genomic_DNA"/>
</dbReference>
<dbReference type="InterPro" id="IPR046977">
    <property type="entry name" value="RsmC/RlmG"/>
</dbReference>
<evidence type="ECO:0000313" key="7">
    <source>
        <dbReference type="EMBL" id="PNG24305.1"/>
    </source>
</evidence>
<dbReference type="InterPro" id="IPR002052">
    <property type="entry name" value="DNA_methylase_N6_adenine_CS"/>
</dbReference>
<dbReference type="PANTHER" id="PTHR47816">
    <property type="entry name" value="RIBOSOMAL RNA SMALL SUBUNIT METHYLTRANSFERASE C"/>
    <property type="match status" value="1"/>
</dbReference>
<keyword evidence="3 7" id="KW-0489">Methyltransferase</keyword>
<dbReference type="InterPro" id="IPR029063">
    <property type="entry name" value="SAM-dependent_MTases_sf"/>
</dbReference>